<dbReference type="InterPro" id="IPR001905">
    <property type="entry name" value="Ammonium_transpt"/>
</dbReference>
<evidence type="ECO:0000256" key="8">
    <source>
        <dbReference type="ARBA" id="ARBA00050025"/>
    </source>
</evidence>
<evidence type="ECO:0000256" key="2">
    <source>
        <dbReference type="ARBA" id="ARBA00005887"/>
    </source>
</evidence>
<keyword evidence="3 9" id="KW-0813">Transport</keyword>
<dbReference type="RefSeq" id="WP_212780004.1">
    <property type="nucleotide sequence ID" value="NZ_BMAY01000001.1"/>
</dbReference>
<evidence type="ECO:0000256" key="3">
    <source>
        <dbReference type="ARBA" id="ARBA00022448"/>
    </source>
</evidence>
<gene>
    <name evidence="11" type="primary">amtB</name>
    <name evidence="11" type="ORF">LCB40_01780</name>
</gene>
<evidence type="ECO:0000259" key="10">
    <source>
        <dbReference type="Pfam" id="PF00909"/>
    </source>
</evidence>
<evidence type="ECO:0000256" key="1">
    <source>
        <dbReference type="ARBA" id="ARBA00004141"/>
    </source>
</evidence>
<dbReference type="InterPro" id="IPR024041">
    <property type="entry name" value="NH4_transpt_AmtB-like_dom"/>
</dbReference>
<keyword evidence="5 9" id="KW-1133">Transmembrane helix</keyword>
<feature type="transmembrane region" description="Helical" evidence="9">
    <location>
        <begin position="278"/>
        <end position="296"/>
    </location>
</feature>
<feature type="transmembrane region" description="Helical" evidence="9">
    <location>
        <begin position="252"/>
        <end position="272"/>
    </location>
</feature>
<feature type="transmembrane region" description="Helical" evidence="9">
    <location>
        <begin position="308"/>
        <end position="329"/>
    </location>
</feature>
<keyword evidence="6 9" id="KW-0472">Membrane</keyword>
<dbReference type="GO" id="GO:0008519">
    <property type="term" value="F:ammonium channel activity"/>
    <property type="evidence" value="ECO:0007669"/>
    <property type="project" value="InterPro"/>
</dbReference>
<protein>
    <recommendedName>
        <fullName evidence="8 9">Ammonium transporter</fullName>
    </recommendedName>
</protein>
<feature type="transmembrane region" description="Helical" evidence="9">
    <location>
        <begin position="191"/>
        <end position="209"/>
    </location>
</feature>
<comment type="similarity">
    <text evidence="2 9">Belongs to the ammonia transporter channel (TC 1.A.11.2) family.</text>
</comment>
<feature type="transmembrane region" description="Helical" evidence="9">
    <location>
        <begin position="124"/>
        <end position="146"/>
    </location>
</feature>
<dbReference type="PANTHER" id="PTHR43029">
    <property type="entry name" value="AMMONIUM TRANSPORTER MEP2"/>
    <property type="match status" value="1"/>
</dbReference>
<name>A0A916QIV4_9LACO</name>
<comment type="caution">
    <text evidence="11">The sequence shown here is derived from an EMBL/GenBank/DDBJ whole genome shotgun (WGS) entry which is preliminary data.</text>
</comment>
<keyword evidence="12" id="KW-1185">Reference proteome</keyword>
<dbReference type="Proteomes" id="UP000677218">
    <property type="component" value="Unassembled WGS sequence"/>
</dbReference>
<evidence type="ECO:0000313" key="12">
    <source>
        <dbReference type="Proteomes" id="UP000677218"/>
    </source>
</evidence>
<evidence type="ECO:0000256" key="9">
    <source>
        <dbReference type="RuleBase" id="RU362002"/>
    </source>
</evidence>
<feature type="transmembrane region" description="Helical" evidence="9">
    <location>
        <begin position="341"/>
        <end position="366"/>
    </location>
</feature>
<dbReference type="GO" id="GO:0005886">
    <property type="term" value="C:plasma membrane"/>
    <property type="evidence" value="ECO:0007669"/>
    <property type="project" value="UniProtKB-SubCell"/>
</dbReference>
<dbReference type="SUPFAM" id="SSF111352">
    <property type="entry name" value="Ammonium transporter"/>
    <property type="match status" value="1"/>
</dbReference>
<sequence length="395" mass="41703">MNATNTLFVILASILVFFMIPGLALFYGGLVSKRNTVNTMLMVFIPCGLSVVLWVICGYTLSFSGGANGLIGNLDHLLMHGIPLGEVTATKIPTQVFSLFQMMFAIITPALFIGAIVGRMRTSYLISFILLWSILVYYPLVHLVWGGGFLSKLGTLDFAGGTVVHINAGITALVLSSLVGPRKEPGCTYSNLALVLIGTAILWIGWYGFNAGSALALDDNAVTAILTTTVSPATALLGWAGLDYLFNHKITLAGACTGAVCGLVAITPAAAYVDLTGAFFIGLGASLISFSYIKWLKPRVKADDALDVFGCHGVSGIWGSIATGLFALKGGLFYGGGFKQVGIQIIATLFTIVFTLVMTTLIGLALKRLMPIRVSQADEFSGLDAALHGEQVAKL</sequence>
<dbReference type="InterPro" id="IPR029020">
    <property type="entry name" value="Ammonium/urea_transptr"/>
</dbReference>
<comment type="subcellular location">
    <subcellularLocation>
        <location evidence="9">Cell membrane</location>
        <topology evidence="9">Multi-pass membrane protein</topology>
    </subcellularLocation>
    <subcellularLocation>
        <location evidence="1">Membrane</location>
        <topology evidence="1">Multi-pass membrane protein</topology>
    </subcellularLocation>
</comment>
<feature type="transmembrane region" description="Helical" evidence="9">
    <location>
        <begin position="96"/>
        <end position="117"/>
    </location>
</feature>
<keyword evidence="7 9" id="KW-0924">Ammonia transport</keyword>
<feature type="transmembrane region" description="Helical" evidence="9">
    <location>
        <begin position="40"/>
        <end position="61"/>
    </location>
</feature>
<keyword evidence="4 9" id="KW-0812">Transmembrane</keyword>
<reference evidence="11" key="1">
    <citation type="submission" date="2020-08" db="EMBL/GenBank/DDBJ databases">
        <title>Taxonomic study for Lactobacillus species isolated from hardwood bark.</title>
        <authorList>
            <person name="Tohno M."/>
            <person name="Tanizawa Y."/>
        </authorList>
    </citation>
    <scope>NUCLEOTIDE SEQUENCE</scope>
    <source>
        <strain evidence="11">B40</strain>
    </source>
</reference>
<feature type="transmembrane region" description="Helical" evidence="9">
    <location>
        <begin position="221"/>
        <end position="240"/>
    </location>
</feature>
<evidence type="ECO:0000256" key="5">
    <source>
        <dbReference type="ARBA" id="ARBA00022989"/>
    </source>
</evidence>
<organism evidence="11 12">
    <name type="scientific">Lactobacillus corticis</name>
    <dbReference type="NCBI Taxonomy" id="2201249"/>
    <lineage>
        <taxon>Bacteria</taxon>
        <taxon>Bacillati</taxon>
        <taxon>Bacillota</taxon>
        <taxon>Bacilli</taxon>
        <taxon>Lactobacillales</taxon>
        <taxon>Lactobacillaceae</taxon>
        <taxon>Lactobacillus</taxon>
    </lineage>
</organism>
<dbReference type="Gene3D" id="1.10.3430.10">
    <property type="entry name" value="Ammonium transporter AmtB like domains"/>
    <property type="match status" value="1"/>
</dbReference>
<dbReference type="EMBL" id="BMAY01000001">
    <property type="protein sequence ID" value="GFZ26298.1"/>
    <property type="molecule type" value="Genomic_DNA"/>
</dbReference>
<feature type="domain" description="Ammonium transporter AmtB-like" evidence="10">
    <location>
        <begin position="8"/>
        <end position="391"/>
    </location>
</feature>
<dbReference type="Pfam" id="PF00909">
    <property type="entry name" value="Ammonium_transp"/>
    <property type="match status" value="1"/>
</dbReference>
<feature type="transmembrane region" description="Helical" evidence="9">
    <location>
        <begin position="158"/>
        <end position="179"/>
    </location>
</feature>
<dbReference type="NCBIfam" id="TIGR00836">
    <property type="entry name" value="amt"/>
    <property type="match status" value="1"/>
</dbReference>
<evidence type="ECO:0000256" key="4">
    <source>
        <dbReference type="ARBA" id="ARBA00022692"/>
    </source>
</evidence>
<dbReference type="PANTHER" id="PTHR43029:SF10">
    <property type="entry name" value="AMMONIUM TRANSPORTER MEP2"/>
    <property type="match status" value="1"/>
</dbReference>
<feature type="transmembrane region" description="Helical" evidence="9">
    <location>
        <begin position="6"/>
        <end position="28"/>
    </location>
</feature>
<proteinExistence type="inferred from homology"/>
<dbReference type="AlphaFoldDB" id="A0A916QIV4"/>
<evidence type="ECO:0000256" key="7">
    <source>
        <dbReference type="ARBA" id="ARBA00023177"/>
    </source>
</evidence>
<evidence type="ECO:0000256" key="6">
    <source>
        <dbReference type="ARBA" id="ARBA00023136"/>
    </source>
</evidence>
<accession>A0A916QIV4</accession>
<evidence type="ECO:0000313" key="11">
    <source>
        <dbReference type="EMBL" id="GFZ26298.1"/>
    </source>
</evidence>